<keyword evidence="1" id="KW-0175">Coiled coil</keyword>
<accession>A0ABV6GEG2</accession>
<evidence type="ECO:0000256" key="1">
    <source>
        <dbReference type="SAM" id="Coils"/>
    </source>
</evidence>
<feature type="coiled-coil region" evidence="1">
    <location>
        <begin position="436"/>
        <end position="463"/>
    </location>
</feature>
<feature type="coiled-coil region" evidence="1">
    <location>
        <begin position="630"/>
        <end position="657"/>
    </location>
</feature>
<feature type="coiled-coil region" evidence="1">
    <location>
        <begin position="282"/>
        <end position="343"/>
    </location>
</feature>
<dbReference type="EMBL" id="JBHLVO010000008">
    <property type="protein sequence ID" value="MFC0272072.1"/>
    <property type="molecule type" value="Genomic_DNA"/>
</dbReference>
<dbReference type="Gene3D" id="3.40.50.300">
    <property type="entry name" value="P-loop containing nucleotide triphosphate hydrolases"/>
    <property type="match status" value="2"/>
</dbReference>
<evidence type="ECO:0000313" key="4">
    <source>
        <dbReference type="Proteomes" id="UP001589854"/>
    </source>
</evidence>
<dbReference type="Pfam" id="PF13514">
    <property type="entry name" value="AAA_27"/>
    <property type="match status" value="1"/>
</dbReference>
<comment type="caution">
    <text evidence="3">The sequence shown here is derived from an EMBL/GenBank/DDBJ whole genome shotgun (WGS) entry which is preliminary data.</text>
</comment>
<proteinExistence type="predicted"/>
<feature type="coiled-coil region" evidence="1">
    <location>
        <begin position="183"/>
        <end position="241"/>
    </location>
</feature>
<dbReference type="InterPro" id="IPR027417">
    <property type="entry name" value="P-loop_NTPase"/>
</dbReference>
<keyword evidence="4" id="KW-1185">Reference proteome</keyword>
<dbReference type="PANTHER" id="PTHR41259:SF1">
    <property type="entry name" value="DOUBLE-STRAND BREAK REPAIR RAD50 ATPASE, PUTATIVE-RELATED"/>
    <property type="match status" value="1"/>
</dbReference>
<evidence type="ECO:0000313" key="3">
    <source>
        <dbReference type="EMBL" id="MFC0272072.1"/>
    </source>
</evidence>
<name>A0ABV6GEG2_9BACI</name>
<feature type="domain" description="YhaN AAA" evidence="2">
    <location>
        <begin position="1"/>
        <end position="201"/>
    </location>
</feature>
<reference evidence="3 4" key="1">
    <citation type="submission" date="2024-09" db="EMBL/GenBank/DDBJ databases">
        <authorList>
            <person name="Sun Q."/>
            <person name="Mori K."/>
        </authorList>
    </citation>
    <scope>NUCLEOTIDE SEQUENCE [LARGE SCALE GENOMIC DNA]</scope>
    <source>
        <strain evidence="3 4">CCM 7228</strain>
    </source>
</reference>
<protein>
    <submittedName>
        <fullName evidence="3">AAA family ATPase</fullName>
    </submittedName>
</protein>
<organism evidence="3 4">
    <name type="scientific">Metabacillus herbersteinensis</name>
    <dbReference type="NCBI Taxonomy" id="283816"/>
    <lineage>
        <taxon>Bacteria</taxon>
        <taxon>Bacillati</taxon>
        <taxon>Bacillota</taxon>
        <taxon>Bacilli</taxon>
        <taxon>Bacillales</taxon>
        <taxon>Bacillaceae</taxon>
        <taxon>Metabacillus</taxon>
    </lineage>
</organism>
<dbReference type="RefSeq" id="WP_378934009.1">
    <property type="nucleotide sequence ID" value="NZ_JBHLVO010000008.1"/>
</dbReference>
<dbReference type="SUPFAM" id="SSF52540">
    <property type="entry name" value="P-loop containing nucleoside triphosphate hydrolases"/>
    <property type="match status" value="2"/>
</dbReference>
<feature type="coiled-coil region" evidence="1">
    <location>
        <begin position="776"/>
        <end position="803"/>
    </location>
</feature>
<dbReference type="Proteomes" id="UP001589854">
    <property type="component" value="Unassembled WGS sequence"/>
</dbReference>
<evidence type="ECO:0000259" key="2">
    <source>
        <dbReference type="Pfam" id="PF13514"/>
    </source>
</evidence>
<dbReference type="InterPro" id="IPR038734">
    <property type="entry name" value="YhaN_AAA"/>
</dbReference>
<sequence>MRIQELTIYGYGKFENKTISFAGSFQVIYGENEAGKSTIMSFIHSIFFGFPTKQQGVNRYEPKAGTKYGGNIVVHTKEHGRLKIERLPGKAVGDVTVFMEDGTARDELFLNKLLEGLDKNTYQSIFSFNIHGLQDIKKLSGDQIGKFMFFSSMYGSDALYQMENKLTKEQDLLFKPNGKKPILNEALTQLKEKNEQVIEAKQKISSYQQLLHSKDTIEQKIEEIESKKNTLVKKIKQSEKLEIILPLLREKEWGIQQLNTLSDSSDFPENGLSKLEQLSTSLQPLNAQLHSYQVKRQQLEEKDLELKVREEVINSSEEILFLKENLQMYRERKEKRNDRAQKIASIQQEINLCKQRLLPHLTESEITHIHATLPLKEELRTQVSHYQQLKQKRQLLDDQFLRTKEALEESEWKANELKGKLLTEVERLQLEKEEQNAGTSINLDQLQEEEQQLSNEIEHRKAVNFQHRKSRLMMLSLIALIFVTGMGWSLVEQLWPLSGILLITLGFVLFQVKVALKQDEPLIEHLQKRKISLQAKMSQARGESMSVSHQSELKARRWKDDQLKQSYELETMQISQNGRAYDRVLKLFEEWEQQNFNVVGKIEKVAEKLNFQRGLSPEAILEGLDLLLQLQNLLLIKQQLHQEIEQITTDLRILEDKTSTLAVLFNLREVTVEEVVLTATKTLEKEQEKQARKIQYEERLSELNEEIVLLEDKISFFQKERVWLFQKARTNNEEEFLYRAKAYQESEEIKKQLNWIEKKLKVESGFKIDEKFLNDDMFLETERKELEKELEGLRIEEKDLQKQSSTVSVQLSELAQSGTYSQLRHSYEQNRSEVKEVAKKWAVLAIAKDLLLKTIEFHREVRLPQLLRKAEQYFERLTSGQYLSLYLPEHGQTFIVERKDGLRFFAEELSQATAEQLYVAIRFALSHAITQSENKLPIIIDDSFVNFDQTRTIKILSLLREMSADQQIIFFTCHKHYLSSFSAESVIFLENKDVDEQTT</sequence>
<gene>
    <name evidence="3" type="ORF">ACFFIX_11480</name>
</gene>
<feature type="coiled-coil region" evidence="1">
    <location>
        <begin position="686"/>
        <end position="720"/>
    </location>
</feature>
<dbReference type="PANTHER" id="PTHR41259">
    <property type="entry name" value="DOUBLE-STRAND BREAK REPAIR RAD50 ATPASE, PUTATIVE-RELATED"/>
    <property type="match status" value="1"/>
</dbReference>